<dbReference type="InterPro" id="IPR019734">
    <property type="entry name" value="TPR_rpt"/>
</dbReference>
<dbReference type="PRINTS" id="PR00114">
    <property type="entry name" value="STPHPHTASE"/>
</dbReference>
<dbReference type="PANTHER" id="PTHR45668">
    <property type="entry name" value="SERINE/THREONINE-PROTEIN PHOSPHATASE 5-RELATED"/>
    <property type="match status" value="1"/>
</dbReference>
<dbReference type="GO" id="GO:0046872">
    <property type="term" value="F:metal ion binding"/>
    <property type="evidence" value="ECO:0007669"/>
    <property type="project" value="UniProtKB-KW"/>
</dbReference>
<evidence type="ECO:0000256" key="11">
    <source>
        <dbReference type="ARBA" id="ARBA00022723"/>
    </source>
</evidence>
<dbReference type="GO" id="GO:0005737">
    <property type="term" value="C:cytoplasm"/>
    <property type="evidence" value="ECO:0007669"/>
    <property type="project" value="UniProtKB-SubCell"/>
</dbReference>
<evidence type="ECO:0000256" key="24">
    <source>
        <dbReference type="SAM" id="MobiDB-lite"/>
    </source>
</evidence>
<dbReference type="STRING" id="6573.A0A210Q8J7"/>
<evidence type="ECO:0000256" key="7">
    <source>
        <dbReference type="ARBA" id="ARBA00013081"/>
    </source>
</evidence>
<evidence type="ECO:0000256" key="20">
    <source>
        <dbReference type="ARBA" id="ARBA00023242"/>
    </source>
</evidence>
<evidence type="ECO:0000256" key="2">
    <source>
        <dbReference type="ARBA" id="ARBA00001946"/>
    </source>
</evidence>
<evidence type="ECO:0000256" key="5">
    <source>
        <dbReference type="ARBA" id="ARBA00004496"/>
    </source>
</evidence>
<keyword evidence="11" id="KW-0479">Metal-binding</keyword>
<dbReference type="PIRSF" id="PIRSF033096">
    <property type="entry name" value="PPPtase_5"/>
    <property type="match status" value="1"/>
</dbReference>
<dbReference type="PANTHER" id="PTHR45668:SF5">
    <property type="entry name" value="SERINE_THREONINE-PROTEIN PHOSPHATASE 5"/>
    <property type="match status" value="1"/>
</dbReference>
<keyword evidence="9" id="KW-1003">Cell membrane</keyword>
<comment type="caution">
    <text evidence="26">The sequence shown here is derived from an EMBL/GenBank/DDBJ whole genome shotgun (WGS) entry which is preliminary data.</text>
</comment>
<dbReference type="InterPro" id="IPR011990">
    <property type="entry name" value="TPR-like_helical_dom_sf"/>
</dbReference>
<evidence type="ECO:0000256" key="4">
    <source>
        <dbReference type="ARBA" id="ARBA00004236"/>
    </source>
</evidence>
<evidence type="ECO:0000256" key="19">
    <source>
        <dbReference type="ARBA" id="ARBA00023211"/>
    </source>
</evidence>
<dbReference type="OrthoDB" id="445564at2759"/>
<evidence type="ECO:0000256" key="14">
    <source>
        <dbReference type="ARBA" id="ARBA00022803"/>
    </source>
</evidence>
<keyword evidence="18" id="KW-0472">Membrane</keyword>
<dbReference type="PROSITE" id="PS50005">
    <property type="entry name" value="TPR"/>
    <property type="match status" value="2"/>
</dbReference>
<evidence type="ECO:0000256" key="1">
    <source>
        <dbReference type="ARBA" id="ARBA00001936"/>
    </source>
</evidence>
<evidence type="ECO:0000256" key="6">
    <source>
        <dbReference type="ARBA" id="ARBA00008786"/>
    </source>
</evidence>
<name>A0A210Q8J7_MIZYE</name>
<protein>
    <recommendedName>
        <fullName evidence="8">Serine/threonine-protein phosphatase 5</fullName>
        <ecNumber evidence="7">3.1.3.16</ecNumber>
    </recommendedName>
    <alternativeName>
        <fullName evidence="21">Protein phosphatase T</fullName>
    </alternativeName>
</protein>
<keyword evidence="14 23" id="KW-0802">TPR repeat</keyword>
<dbReference type="EC" id="3.1.3.16" evidence="7"/>
<evidence type="ECO:0000256" key="8">
    <source>
        <dbReference type="ARBA" id="ARBA00020001"/>
    </source>
</evidence>
<dbReference type="FunFam" id="1.25.40.10:FF:000055">
    <property type="entry name" value="Serine/threonine-protein phosphatase"/>
    <property type="match status" value="1"/>
</dbReference>
<dbReference type="SUPFAM" id="SSF56300">
    <property type="entry name" value="Metallo-dependent phosphatases"/>
    <property type="match status" value="1"/>
</dbReference>
<evidence type="ECO:0000256" key="12">
    <source>
        <dbReference type="ARBA" id="ARBA00022737"/>
    </source>
</evidence>
<keyword evidence="13" id="KW-0378">Hydrolase</keyword>
<keyword evidence="10" id="KW-0963">Cytoplasm</keyword>
<keyword evidence="15" id="KW-0460">Magnesium</keyword>
<evidence type="ECO:0000256" key="17">
    <source>
        <dbReference type="ARBA" id="ARBA00022990"/>
    </source>
</evidence>
<dbReference type="Proteomes" id="UP000242188">
    <property type="component" value="Unassembled WGS sequence"/>
</dbReference>
<evidence type="ECO:0000256" key="22">
    <source>
        <dbReference type="PIRSR" id="PIRSR033096-1"/>
    </source>
</evidence>
<proteinExistence type="inferred from homology"/>
<keyword evidence="16" id="KW-0904">Protein phosphatase</keyword>
<dbReference type="Gene3D" id="1.25.40.10">
    <property type="entry name" value="Tetratricopeptide repeat domain"/>
    <property type="match status" value="1"/>
</dbReference>
<keyword evidence="27" id="KW-1185">Reference proteome</keyword>
<dbReference type="InterPro" id="IPR051134">
    <property type="entry name" value="PPP_phosphatase"/>
</dbReference>
<dbReference type="InterPro" id="IPR013235">
    <property type="entry name" value="PPP_dom"/>
</dbReference>
<dbReference type="Pfam" id="PF00149">
    <property type="entry name" value="Metallophos"/>
    <property type="match status" value="1"/>
</dbReference>
<evidence type="ECO:0000256" key="9">
    <source>
        <dbReference type="ARBA" id="ARBA00022475"/>
    </source>
</evidence>
<evidence type="ECO:0000256" key="18">
    <source>
        <dbReference type="ARBA" id="ARBA00023136"/>
    </source>
</evidence>
<evidence type="ECO:0000256" key="23">
    <source>
        <dbReference type="PROSITE-ProRule" id="PRU00339"/>
    </source>
</evidence>
<dbReference type="InterPro" id="IPR004843">
    <property type="entry name" value="Calcineurin-like_PHP"/>
</dbReference>
<dbReference type="GO" id="GO:0004722">
    <property type="term" value="F:protein serine/threonine phosphatase activity"/>
    <property type="evidence" value="ECO:0007669"/>
    <property type="project" value="UniProtKB-EC"/>
</dbReference>
<dbReference type="Pfam" id="PF13181">
    <property type="entry name" value="TPR_8"/>
    <property type="match status" value="1"/>
</dbReference>
<evidence type="ECO:0000256" key="21">
    <source>
        <dbReference type="ARBA" id="ARBA00075685"/>
    </source>
</evidence>
<dbReference type="Gene3D" id="3.60.21.10">
    <property type="match status" value="1"/>
</dbReference>
<dbReference type="GO" id="GO:0005634">
    <property type="term" value="C:nucleus"/>
    <property type="evidence" value="ECO:0007669"/>
    <property type="project" value="UniProtKB-SubCell"/>
</dbReference>
<dbReference type="GO" id="GO:0005886">
    <property type="term" value="C:plasma membrane"/>
    <property type="evidence" value="ECO:0007669"/>
    <property type="project" value="UniProtKB-SubCell"/>
</dbReference>
<dbReference type="SMART" id="SM00156">
    <property type="entry name" value="PP2Ac"/>
    <property type="match status" value="1"/>
</dbReference>
<comment type="similarity">
    <text evidence="6">Belongs to the PPP phosphatase family. PP-5 (PP-T) subfamily.</text>
</comment>
<feature type="domain" description="Serine/threonine specific protein phosphatases" evidence="25">
    <location>
        <begin position="214"/>
        <end position="490"/>
    </location>
</feature>
<evidence type="ECO:0000256" key="13">
    <source>
        <dbReference type="ARBA" id="ARBA00022801"/>
    </source>
</evidence>
<evidence type="ECO:0000256" key="16">
    <source>
        <dbReference type="ARBA" id="ARBA00022912"/>
    </source>
</evidence>
<dbReference type="EMBL" id="NEDP02004595">
    <property type="protein sequence ID" value="OWF45054.1"/>
    <property type="molecule type" value="Genomic_DNA"/>
</dbReference>
<evidence type="ECO:0000256" key="15">
    <source>
        <dbReference type="ARBA" id="ARBA00022842"/>
    </source>
</evidence>
<evidence type="ECO:0000259" key="25">
    <source>
        <dbReference type="SMART" id="SM00156"/>
    </source>
</evidence>
<dbReference type="InterPro" id="IPR029052">
    <property type="entry name" value="Metallo-depent_PP-like"/>
</dbReference>
<sequence length="508" mass="57839">MADSDMPKADGDGKQIKEETTPEIEIKVTEDPEDKVQEAEKLKEKANEFFKNEDYNQAITFYTQAIELNPDVATYYCNRSFAYLRTECFGYALNDAGRALQLDRSYIKAYYRRASANMSLGKFKLALRDLETVVKVRPNNKDARAKFNECQKIVRMMAFQKAISVEDSKSVAEQIDLAAMSIDDDYAGPTFQNGTVTEEFVKELMATFKDQKSLHRKYAYQIILECKKLFMSQPALVDITVPAGEKFTICGDIHGQYYDLLNIFDLNGPPSEKNPYLFNGDFVDRGSFSVECILLLFSYKLLYPNHFFMARGNHESFTMNQMYGFEGEVKSKYTAQMAELFTEVFNWLPLCHCINNKILVMHGGLFKDDTTTLDEIRQLQRNRQPPESGAMCELLWSDPQTVCGRSESKRGVGTMFGPDITKAFLQRNKLDYIVRSHEVKQEGYEVAHDGKCITVFSAPNYCDTMGNKGAFINIRGDDLTPKFTSFSAVPHPNVKPMAYASSLFNMFG</sequence>
<feature type="active site" description="Proton donor/acceptor" evidence="22">
    <location>
        <position position="314"/>
    </location>
</feature>
<dbReference type="SMART" id="SM00028">
    <property type="entry name" value="TPR"/>
    <property type="match status" value="3"/>
</dbReference>
<feature type="repeat" description="TPR" evidence="23">
    <location>
        <begin position="107"/>
        <end position="140"/>
    </location>
</feature>
<gene>
    <name evidence="26" type="ORF">KP79_PYT01615</name>
</gene>
<keyword evidence="20" id="KW-0539">Nucleus</keyword>
<accession>A0A210Q8J7</accession>
<dbReference type="CDD" id="cd07417">
    <property type="entry name" value="MPP_PP5_C"/>
    <property type="match status" value="1"/>
</dbReference>
<keyword evidence="19" id="KW-0464">Manganese</keyword>
<evidence type="ECO:0000313" key="27">
    <source>
        <dbReference type="Proteomes" id="UP000242188"/>
    </source>
</evidence>
<dbReference type="InterPro" id="IPR041753">
    <property type="entry name" value="PP5_C"/>
</dbReference>
<keyword evidence="12" id="KW-0677">Repeat</keyword>
<comment type="cofactor">
    <cofactor evidence="1">
        <name>Mn(2+)</name>
        <dbReference type="ChEBI" id="CHEBI:29035"/>
    </cofactor>
</comment>
<dbReference type="AlphaFoldDB" id="A0A210Q8J7"/>
<comment type="subcellular location">
    <subcellularLocation>
        <location evidence="4">Cell membrane</location>
    </subcellularLocation>
    <subcellularLocation>
        <location evidence="5">Cytoplasm</location>
    </subcellularLocation>
    <subcellularLocation>
        <location evidence="3">Nucleus</location>
    </subcellularLocation>
</comment>
<comment type="cofactor">
    <cofactor evidence="2">
        <name>Mg(2+)</name>
        <dbReference type="ChEBI" id="CHEBI:18420"/>
    </cofactor>
</comment>
<feature type="region of interest" description="Disordered" evidence="24">
    <location>
        <begin position="1"/>
        <end position="24"/>
    </location>
</feature>
<dbReference type="InterPro" id="IPR006186">
    <property type="entry name" value="Ser/Thr-sp_prot-phosphatase"/>
</dbReference>
<keyword evidence="17" id="KW-0007">Acetylation</keyword>
<evidence type="ECO:0000256" key="10">
    <source>
        <dbReference type="ARBA" id="ARBA00022490"/>
    </source>
</evidence>
<reference evidence="26 27" key="1">
    <citation type="journal article" date="2017" name="Nat. Ecol. Evol.">
        <title>Scallop genome provides insights into evolution of bilaterian karyotype and development.</title>
        <authorList>
            <person name="Wang S."/>
            <person name="Zhang J."/>
            <person name="Jiao W."/>
            <person name="Li J."/>
            <person name="Xun X."/>
            <person name="Sun Y."/>
            <person name="Guo X."/>
            <person name="Huan P."/>
            <person name="Dong B."/>
            <person name="Zhang L."/>
            <person name="Hu X."/>
            <person name="Sun X."/>
            <person name="Wang J."/>
            <person name="Zhao C."/>
            <person name="Wang Y."/>
            <person name="Wang D."/>
            <person name="Huang X."/>
            <person name="Wang R."/>
            <person name="Lv J."/>
            <person name="Li Y."/>
            <person name="Zhang Z."/>
            <person name="Liu B."/>
            <person name="Lu W."/>
            <person name="Hui Y."/>
            <person name="Liang J."/>
            <person name="Zhou Z."/>
            <person name="Hou R."/>
            <person name="Li X."/>
            <person name="Liu Y."/>
            <person name="Li H."/>
            <person name="Ning X."/>
            <person name="Lin Y."/>
            <person name="Zhao L."/>
            <person name="Xing Q."/>
            <person name="Dou J."/>
            <person name="Li Y."/>
            <person name="Mao J."/>
            <person name="Guo H."/>
            <person name="Dou H."/>
            <person name="Li T."/>
            <person name="Mu C."/>
            <person name="Jiang W."/>
            <person name="Fu Q."/>
            <person name="Fu X."/>
            <person name="Miao Y."/>
            <person name="Liu J."/>
            <person name="Yu Q."/>
            <person name="Li R."/>
            <person name="Liao H."/>
            <person name="Li X."/>
            <person name="Kong Y."/>
            <person name="Jiang Z."/>
            <person name="Chourrout D."/>
            <person name="Li R."/>
            <person name="Bao Z."/>
        </authorList>
    </citation>
    <scope>NUCLEOTIDE SEQUENCE [LARGE SCALE GENOMIC DNA]</scope>
    <source>
        <strain evidence="26 27">PY_sf001</strain>
    </source>
</reference>
<dbReference type="FunFam" id="3.60.21.10:FF:000017">
    <property type="entry name" value="Serine/threonine-protein phosphatase"/>
    <property type="match status" value="1"/>
</dbReference>
<organism evidence="26 27">
    <name type="scientific">Mizuhopecten yessoensis</name>
    <name type="common">Japanese scallop</name>
    <name type="synonym">Patinopecten yessoensis</name>
    <dbReference type="NCBI Taxonomy" id="6573"/>
    <lineage>
        <taxon>Eukaryota</taxon>
        <taxon>Metazoa</taxon>
        <taxon>Spiralia</taxon>
        <taxon>Lophotrochozoa</taxon>
        <taxon>Mollusca</taxon>
        <taxon>Bivalvia</taxon>
        <taxon>Autobranchia</taxon>
        <taxon>Pteriomorphia</taxon>
        <taxon>Pectinida</taxon>
        <taxon>Pectinoidea</taxon>
        <taxon>Pectinidae</taxon>
        <taxon>Mizuhopecten</taxon>
    </lineage>
</organism>
<feature type="repeat" description="TPR" evidence="23">
    <location>
        <begin position="39"/>
        <end position="72"/>
    </location>
</feature>
<dbReference type="Pfam" id="PF13414">
    <property type="entry name" value="TPR_11"/>
    <property type="match status" value="1"/>
</dbReference>
<evidence type="ECO:0000256" key="3">
    <source>
        <dbReference type="ARBA" id="ARBA00004123"/>
    </source>
</evidence>
<dbReference type="SUPFAM" id="SSF48452">
    <property type="entry name" value="TPR-like"/>
    <property type="match status" value="1"/>
</dbReference>
<dbReference type="Pfam" id="PF08321">
    <property type="entry name" value="PPP5"/>
    <property type="match status" value="1"/>
</dbReference>
<evidence type="ECO:0000313" key="26">
    <source>
        <dbReference type="EMBL" id="OWF45054.1"/>
    </source>
</evidence>